<dbReference type="PANTHER" id="PTHR37848:SF1">
    <property type="entry name" value="SUN DOMAIN-CONTAINING PROTEIN"/>
    <property type="match status" value="1"/>
</dbReference>
<feature type="transmembrane region" description="Helical" evidence="2">
    <location>
        <begin position="279"/>
        <end position="299"/>
    </location>
</feature>
<dbReference type="OrthoDB" id="203796at2759"/>
<feature type="compositionally biased region" description="Low complexity" evidence="1">
    <location>
        <begin position="72"/>
        <end position="87"/>
    </location>
</feature>
<feature type="region of interest" description="Disordered" evidence="1">
    <location>
        <begin position="1"/>
        <end position="101"/>
    </location>
</feature>
<dbReference type="Proteomes" id="UP000756346">
    <property type="component" value="Unassembled WGS sequence"/>
</dbReference>
<protein>
    <recommendedName>
        <fullName evidence="5">Abc transporter protein</fullName>
    </recommendedName>
</protein>
<accession>A0A9P8YAD1</accession>
<dbReference type="GeneID" id="70183277"/>
<dbReference type="PANTHER" id="PTHR37848">
    <property type="entry name" value="EXPRESSED PROTEIN"/>
    <property type="match status" value="1"/>
</dbReference>
<dbReference type="RefSeq" id="XP_046014358.1">
    <property type="nucleotide sequence ID" value="XM_046153731.1"/>
</dbReference>
<organism evidence="3 4">
    <name type="scientific">Microdochium trichocladiopsis</name>
    <dbReference type="NCBI Taxonomy" id="1682393"/>
    <lineage>
        <taxon>Eukaryota</taxon>
        <taxon>Fungi</taxon>
        <taxon>Dikarya</taxon>
        <taxon>Ascomycota</taxon>
        <taxon>Pezizomycotina</taxon>
        <taxon>Sordariomycetes</taxon>
        <taxon>Xylariomycetidae</taxon>
        <taxon>Xylariales</taxon>
        <taxon>Microdochiaceae</taxon>
        <taxon>Microdochium</taxon>
    </lineage>
</organism>
<evidence type="ECO:0008006" key="5">
    <source>
        <dbReference type="Google" id="ProtNLM"/>
    </source>
</evidence>
<comment type="caution">
    <text evidence="3">The sequence shown here is derived from an EMBL/GenBank/DDBJ whole genome shotgun (WGS) entry which is preliminary data.</text>
</comment>
<evidence type="ECO:0000313" key="3">
    <source>
        <dbReference type="EMBL" id="KAH7033526.1"/>
    </source>
</evidence>
<keyword evidence="2" id="KW-1133">Transmembrane helix</keyword>
<evidence type="ECO:0000313" key="4">
    <source>
        <dbReference type="Proteomes" id="UP000756346"/>
    </source>
</evidence>
<reference evidence="3" key="1">
    <citation type="journal article" date="2021" name="Nat. Commun.">
        <title>Genetic determinants of endophytism in the Arabidopsis root mycobiome.</title>
        <authorList>
            <person name="Mesny F."/>
            <person name="Miyauchi S."/>
            <person name="Thiergart T."/>
            <person name="Pickel B."/>
            <person name="Atanasova L."/>
            <person name="Karlsson M."/>
            <person name="Huettel B."/>
            <person name="Barry K.W."/>
            <person name="Haridas S."/>
            <person name="Chen C."/>
            <person name="Bauer D."/>
            <person name="Andreopoulos W."/>
            <person name="Pangilinan J."/>
            <person name="LaButti K."/>
            <person name="Riley R."/>
            <person name="Lipzen A."/>
            <person name="Clum A."/>
            <person name="Drula E."/>
            <person name="Henrissat B."/>
            <person name="Kohler A."/>
            <person name="Grigoriev I.V."/>
            <person name="Martin F.M."/>
            <person name="Hacquard S."/>
        </authorList>
    </citation>
    <scope>NUCLEOTIDE SEQUENCE</scope>
    <source>
        <strain evidence="3">MPI-CAGE-CH-0230</strain>
    </source>
</reference>
<evidence type="ECO:0000256" key="2">
    <source>
        <dbReference type="SAM" id="Phobius"/>
    </source>
</evidence>
<dbReference type="AlphaFoldDB" id="A0A9P8YAD1"/>
<dbReference type="EMBL" id="JAGTJQ010000004">
    <property type="protein sequence ID" value="KAH7033526.1"/>
    <property type="molecule type" value="Genomic_DNA"/>
</dbReference>
<proteinExistence type="predicted"/>
<sequence length="411" mass="45714">MGKPSFFKGPGGPPTSAGSSSRDASDAMSLHTNPDSSSHPLLGNEDDDDDDALQLAPGIDDLPPSYSEFYTDDANAPAAAPTSSATNGPNDPFSSGSNLPVPAFKEDANTLAQFYISSDFELIGTHSRTTRDSKGKTERKTVTDFDVSVDLTPFLYRDATHRKSWSYLRTVENSEKVRRGTVLRKRAPGVKHDLEVGGEAKPGLREWCHRFGASSAGLKCFVLRREMVGFDEAYVRNQLLRLIADTNYRGRYEVRIGMKGDTVEMYNDAKINRWRLTTWVQWLFTLTLLFIFSWPYLFFRTKRWEVAVVDWPFSRMTDGSSGGSGGGSSNGEPRKEYVSLSEEQWYNMWARAIARAVVEKRQTTLTQLDLARAEGQAPAFTSGNQTVDSLFRAGMGAMNAINHQLGWGHDE</sequence>
<keyword evidence="2" id="KW-0472">Membrane</keyword>
<feature type="compositionally biased region" description="Polar residues" evidence="1">
    <location>
        <begin position="88"/>
        <end position="98"/>
    </location>
</feature>
<gene>
    <name evidence="3" type="ORF">B0I36DRAFT_321629</name>
</gene>
<keyword evidence="4" id="KW-1185">Reference proteome</keyword>
<name>A0A9P8YAD1_9PEZI</name>
<feature type="compositionally biased region" description="Low complexity" evidence="1">
    <location>
        <begin position="1"/>
        <end position="29"/>
    </location>
</feature>
<evidence type="ECO:0000256" key="1">
    <source>
        <dbReference type="SAM" id="MobiDB-lite"/>
    </source>
</evidence>
<keyword evidence="2" id="KW-0812">Transmembrane</keyword>
<feature type="compositionally biased region" description="Polar residues" evidence="1">
    <location>
        <begin position="30"/>
        <end position="39"/>
    </location>
</feature>